<evidence type="ECO:0000313" key="2">
    <source>
        <dbReference type="Proteomes" id="UP000244384"/>
    </source>
</evidence>
<dbReference type="InterPro" id="IPR042070">
    <property type="entry name" value="PucR_C-HTH_sf"/>
</dbReference>
<dbReference type="InterPro" id="IPR012914">
    <property type="entry name" value="PucR_dom"/>
</dbReference>
<dbReference type="InterPro" id="IPR025736">
    <property type="entry name" value="PucR_C-HTH_dom"/>
</dbReference>
<accession>A0A5F2EZT3</accession>
<dbReference type="KEGG" id="aez:C3E78_04510"/>
<dbReference type="EMBL" id="CP026952">
    <property type="protein sequence ID" value="AWB91538.1"/>
    <property type="molecule type" value="Genomic_DNA"/>
</dbReference>
<dbReference type="AlphaFoldDB" id="A0A2S0WJL5"/>
<protein>
    <submittedName>
        <fullName evidence="1">PucR family transcriptional regulator</fullName>
    </submittedName>
</protein>
<reference evidence="2" key="1">
    <citation type="submission" date="2018-01" db="EMBL/GenBank/DDBJ databases">
        <authorList>
            <person name="Li J."/>
        </authorList>
    </citation>
    <scope>NUCLEOTIDE SEQUENCE [LARGE SCALE GENOMIC DNA]</scope>
    <source>
        <strain evidence="2">592</strain>
    </source>
</reference>
<dbReference type="Gene3D" id="1.10.10.2840">
    <property type="entry name" value="PucR C-terminal helix-turn-helix domain"/>
    <property type="match status" value="1"/>
</dbReference>
<accession>A0A2S0WJL5</accession>
<keyword evidence="2" id="KW-1185">Reference proteome</keyword>
<dbReference type="PANTHER" id="PTHR33744">
    <property type="entry name" value="CARBOHYDRATE DIACID REGULATOR"/>
    <property type="match status" value="1"/>
</dbReference>
<dbReference type="InterPro" id="IPR051448">
    <property type="entry name" value="CdaR-like_regulators"/>
</dbReference>
<gene>
    <name evidence="1" type="ORF">C3E78_04510</name>
</gene>
<sequence>MRRRTLTRMPLTLRTILALDVLVAGRPEVLAGEDALDRPVRWVHVTEVDDMADLLGGHEVVLTTGLPLVGPTADPQRFVTQLAQASACGLIVELGPRLPELPADVVRQAERLQLPLVALHSPVRFVSITEAVHRLIVGEQYQGLELAQRTHEVFTNLSLDSADASAILAAAAGLIDAPVVLEDAGHHVVALARHGRTSGALLREWEERSRRAPVLEEAGTTGPEQWLTCPVGLRGAPWGRVVAPQPAHDPATTAMVMQRAAQALQLSRLVERDATRLQSQAQESLLQELVDGRVQDEADGLARAAALGMRAGVAYLPVVALFERATLPDQVARQRRARAQLETVSDALVTARLDAIAGSVDDGGVGIVIALRPGVQEDTALEALATATGRDGPAPASGPVLGVGRAAATLLVAASRMRTAVHVAEAARALEPSSARWFRSTDVRLRGLVAQLQDDERVLGFAESELGPLLAHEAEHATGLLELLRRYVELRGNKAALAQATHISRQALYGRLRKLESILAVDLDDADSVLSLGVALLVHDIRVGRARPRPGTRGTTVTS</sequence>
<proteinExistence type="predicted"/>
<dbReference type="PANTHER" id="PTHR33744:SF1">
    <property type="entry name" value="DNA-BINDING TRANSCRIPTIONAL ACTIVATOR ADER"/>
    <property type="match status" value="1"/>
</dbReference>
<dbReference type="Proteomes" id="UP000244384">
    <property type="component" value="Chromosome"/>
</dbReference>
<evidence type="ECO:0000313" key="1">
    <source>
        <dbReference type="EMBL" id="AWB91538.1"/>
    </source>
</evidence>
<dbReference type="Pfam" id="PF07905">
    <property type="entry name" value="PucR"/>
    <property type="match status" value="1"/>
</dbReference>
<dbReference type="Pfam" id="PF13556">
    <property type="entry name" value="HTH_30"/>
    <property type="match status" value="1"/>
</dbReference>
<organism evidence="1 2">
    <name type="scientific">Aeromicrobium chenweiae</name>
    <dbReference type="NCBI Taxonomy" id="2079793"/>
    <lineage>
        <taxon>Bacteria</taxon>
        <taxon>Bacillati</taxon>
        <taxon>Actinomycetota</taxon>
        <taxon>Actinomycetes</taxon>
        <taxon>Propionibacteriales</taxon>
        <taxon>Nocardioidaceae</taxon>
        <taxon>Aeromicrobium</taxon>
    </lineage>
</organism>
<name>A0A2S0WJL5_9ACTN</name>